<dbReference type="EMBL" id="CM023484">
    <property type="protein sequence ID" value="KAH6934288.1"/>
    <property type="molecule type" value="Genomic_DNA"/>
</dbReference>
<reference evidence="1" key="1">
    <citation type="submission" date="2020-05" db="EMBL/GenBank/DDBJ databases">
        <title>Large-scale comparative analyses of tick genomes elucidate their genetic diversity and vector capacities.</title>
        <authorList>
            <person name="Jia N."/>
            <person name="Wang J."/>
            <person name="Shi W."/>
            <person name="Du L."/>
            <person name="Sun Y."/>
            <person name="Zhan W."/>
            <person name="Jiang J."/>
            <person name="Wang Q."/>
            <person name="Zhang B."/>
            <person name="Ji P."/>
            <person name="Sakyi L.B."/>
            <person name="Cui X."/>
            <person name="Yuan T."/>
            <person name="Jiang B."/>
            <person name="Yang W."/>
            <person name="Lam T.T.-Y."/>
            <person name="Chang Q."/>
            <person name="Ding S."/>
            <person name="Wang X."/>
            <person name="Zhu J."/>
            <person name="Ruan X."/>
            <person name="Zhao L."/>
            <person name="Wei J."/>
            <person name="Que T."/>
            <person name="Du C."/>
            <person name="Cheng J."/>
            <person name="Dai P."/>
            <person name="Han X."/>
            <person name="Huang E."/>
            <person name="Gao Y."/>
            <person name="Liu J."/>
            <person name="Shao H."/>
            <person name="Ye R."/>
            <person name="Li L."/>
            <person name="Wei W."/>
            <person name="Wang X."/>
            <person name="Wang C."/>
            <person name="Yang T."/>
            <person name="Huo Q."/>
            <person name="Li W."/>
            <person name="Guo W."/>
            <person name="Chen H."/>
            <person name="Zhou L."/>
            <person name="Ni X."/>
            <person name="Tian J."/>
            <person name="Zhou Y."/>
            <person name="Sheng Y."/>
            <person name="Liu T."/>
            <person name="Pan Y."/>
            <person name="Xia L."/>
            <person name="Li J."/>
            <person name="Zhao F."/>
            <person name="Cao W."/>
        </authorList>
    </citation>
    <scope>NUCLEOTIDE SEQUENCE</scope>
    <source>
        <strain evidence="1">Hyas-2018</strain>
    </source>
</reference>
<sequence>MLEQAPGKTGGSNPGQERMHCTAILIFAQRGEKRCRAGKQHGVVGDMARAEARLTKQQQRSPRCRLPSRASLGGGHLPARLMHFRCRDPIEKPSERSAPTVIVGTPGPEPQYQTARHPWPAATRLPRLPFQALAGSAQKRKAAADQEPVCKQPRPDQPNPGQGTFRPFELKAGMTLAPAVPADVRQRFDHLLMDRFLQSQCTVDVHVNPRGERWHRYVREPRSAPRAKLLQFCENVRPAYWGTWRRRSRTVSGRNPWAKDQTLDYEVDSEAEWDEEPGESLSGSEPESEPDDYEVDNEVFVPHGYLSEDEEEGGGPSAAALQVRQLELQDELRESGPKGPRLQPLVVCGQDVGLLARFAAVRLKPGPLRPSWQEESLPNDALQLLGRLVHGRACCSQGELVRQFQSKWEGAPVARRQLLDALQALGPERPRGGNCWRLPAPSLLRLGMPLSRPAGPLDRLWSRETGSQATPVESRQ</sequence>
<keyword evidence="2" id="KW-1185">Reference proteome</keyword>
<accession>A0ACB7SHD2</accession>
<name>A0ACB7SHD2_HYAAI</name>
<evidence type="ECO:0000313" key="1">
    <source>
        <dbReference type="EMBL" id="KAH6934288.1"/>
    </source>
</evidence>
<evidence type="ECO:0000313" key="2">
    <source>
        <dbReference type="Proteomes" id="UP000821845"/>
    </source>
</evidence>
<gene>
    <name evidence="1" type="ORF">HPB50_022880</name>
</gene>
<dbReference type="Proteomes" id="UP000821845">
    <property type="component" value="Chromosome 4"/>
</dbReference>
<proteinExistence type="predicted"/>
<protein>
    <submittedName>
        <fullName evidence="1">Uncharacterized protein</fullName>
    </submittedName>
</protein>
<organism evidence="1 2">
    <name type="scientific">Hyalomma asiaticum</name>
    <name type="common">Tick</name>
    <dbReference type="NCBI Taxonomy" id="266040"/>
    <lineage>
        <taxon>Eukaryota</taxon>
        <taxon>Metazoa</taxon>
        <taxon>Ecdysozoa</taxon>
        <taxon>Arthropoda</taxon>
        <taxon>Chelicerata</taxon>
        <taxon>Arachnida</taxon>
        <taxon>Acari</taxon>
        <taxon>Parasitiformes</taxon>
        <taxon>Ixodida</taxon>
        <taxon>Ixodoidea</taxon>
        <taxon>Ixodidae</taxon>
        <taxon>Hyalomminae</taxon>
        <taxon>Hyalomma</taxon>
    </lineage>
</organism>
<comment type="caution">
    <text evidence="1">The sequence shown here is derived from an EMBL/GenBank/DDBJ whole genome shotgun (WGS) entry which is preliminary data.</text>
</comment>